<dbReference type="InterPro" id="IPR036388">
    <property type="entry name" value="WH-like_DNA-bd_sf"/>
</dbReference>
<dbReference type="InterPro" id="IPR011711">
    <property type="entry name" value="GntR_C"/>
</dbReference>
<keyword evidence="2" id="KW-0805">Transcription regulation</keyword>
<dbReference type="PANTHER" id="PTHR43537:SF34">
    <property type="entry name" value="PYRUVATE DEHYDROGENASE COMPLEX REPRESSOR"/>
    <property type="match status" value="1"/>
</dbReference>
<dbReference type="InterPro" id="IPR008920">
    <property type="entry name" value="TF_FadR/GntR_C"/>
</dbReference>
<evidence type="ECO:0000313" key="9">
    <source>
        <dbReference type="EMBL" id="MBL0370555.1"/>
    </source>
</evidence>
<evidence type="ECO:0000256" key="2">
    <source>
        <dbReference type="ARBA" id="ARBA00023015"/>
    </source>
</evidence>
<name>A0A936YI26_9HYPH</name>
<dbReference type="SUPFAM" id="SSF46785">
    <property type="entry name" value="Winged helix' DNA-binding domain"/>
    <property type="match status" value="1"/>
</dbReference>
<feature type="region of interest" description="Disordered" evidence="7">
    <location>
        <begin position="252"/>
        <end position="273"/>
    </location>
</feature>
<evidence type="ECO:0000256" key="7">
    <source>
        <dbReference type="SAM" id="MobiDB-lite"/>
    </source>
</evidence>
<dbReference type="PANTHER" id="PTHR43537">
    <property type="entry name" value="TRANSCRIPTIONAL REGULATOR, GNTR FAMILY"/>
    <property type="match status" value="1"/>
</dbReference>
<dbReference type="CDD" id="cd07377">
    <property type="entry name" value="WHTH_GntR"/>
    <property type="match status" value="1"/>
</dbReference>
<evidence type="ECO:0000256" key="4">
    <source>
        <dbReference type="ARBA" id="ARBA00023163"/>
    </source>
</evidence>
<dbReference type="PRINTS" id="PR00035">
    <property type="entry name" value="HTHGNTR"/>
</dbReference>
<keyword evidence="3" id="KW-0238">DNA-binding</keyword>
<comment type="caution">
    <text evidence="9">The sequence shown here is derived from an EMBL/GenBank/DDBJ whole genome shotgun (WGS) entry which is preliminary data.</text>
</comment>
<dbReference type="Gene3D" id="1.20.120.530">
    <property type="entry name" value="GntR ligand-binding domain-like"/>
    <property type="match status" value="1"/>
</dbReference>
<dbReference type="Gene3D" id="1.10.10.10">
    <property type="entry name" value="Winged helix-like DNA-binding domain superfamily/Winged helix DNA-binding domain"/>
    <property type="match status" value="1"/>
</dbReference>
<evidence type="ECO:0000313" key="10">
    <source>
        <dbReference type="Proteomes" id="UP000633219"/>
    </source>
</evidence>
<dbReference type="EMBL" id="JAEQNC010000001">
    <property type="protein sequence ID" value="MBL0370555.1"/>
    <property type="molecule type" value="Genomic_DNA"/>
</dbReference>
<evidence type="ECO:0000256" key="6">
    <source>
        <dbReference type="ARBA" id="ARBA00039592"/>
    </source>
</evidence>
<dbReference type="InterPro" id="IPR036390">
    <property type="entry name" value="WH_DNA-bd_sf"/>
</dbReference>
<evidence type="ECO:0000256" key="1">
    <source>
        <dbReference type="ARBA" id="ARBA00022491"/>
    </source>
</evidence>
<dbReference type="Pfam" id="PF00392">
    <property type="entry name" value="GntR"/>
    <property type="match status" value="1"/>
</dbReference>
<comment type="function">
    <text evidence="5">Transcriptional repressor for the pyruvate dehydrogenase complex genes aceEF and lpd.</text>
</comment>
<gene>
    <name evidence="9" type="ORF">JJB09_00810</name>
</gene>
<organism evidence="9 10">
    <name type="scientific">Rhizobium setariae</name>
    <dbReference type="NCBI Taxonomy" id="2801340"/>
    <lineage>
        <taxon>Bacteria</taxon>
        <taxon>Pseudomonadati</taxon>
        <taxon>Pseudomonadota</taxon>
        <taxon>Alphaproteobacteria</taxon>
        <taxon>Hyphomicrobiales</taxon>
        <taxon>Rhizobiaceae</taxon>
        <taxon>Rhizobium/Agrobacterium group</taxon>
        <taxon>Rhizobium</taxon>
    </lineage>
</organism>
<dbReference type="RefSeq" id="WP_201651825.1">
    <property type="nucleotide sequence ID" value="NZ_JAEQNC010000001.1"/>
</dbReference>
<dbReference type="Pfam" id="PF07729">
    <property type="entry name" value="FCD"/>
    <property type="match status" value="1"/>
</dbReference>
<dbReference type="Proteomes" id="UP000633219">
    <property type="component" value="Unassembled WGS sequence"/>
</dbReference>
<dbReference type="PROSITE" id="PS50949">
    <property type="entry name" value="HTH_GNTR"/>
    <property type="match status" value="1"/>
</dbReference>
<proteinExistence type="predicted"/>
<dbReference type="SMART" id="SM00345">
    <property type="entry name" value="HTH_GNTR"/>
    <property type="match status" value="1"/>
</dbReference>
<keyword evidence="1" id="KW-0678">Repressor</keyword>
<accession>A0A936YI26</accession>
<dbReference type="GO" id="GO:0003677">
    <property type="term" value="F:DNA binding"/>
    <property type="evidence" value="ECO:0007669"/>
    <property type="project" value="UniProtKB-KW"/>
</dbReference>
<dbReference type="SUPFAM" id="SSF48008">
    <property type="entry name" value="GntR ligand-binding domain-like"/>
    <property type="match status" value="1"/>
</dbReference>
<reference evidence="9" key="1">
    <citation type="submission" date="2021-01" db="EMBL/GenBank/DDBJ databases">
        <title>Rhizobium sp. strain KVB221 16S ribosomal RNA gene Genome sequencing and assembly.</title>
        <authorList>
            <person name="Kang M."/>
        </authorList>
    </citation>
    <scope>NUCLEOTIDE SEQUENCE</scope>
    <source>
        <strain evidence="9">KVB221</strain>
    </source>
</reference>
<evidence type="ECO:0000256" key="5">
    <source>
        <dbReference type="ARBA" id="ARBA00037357"/>
    </source>
</evidence>
<keyword evidence="10" id="KW-1185">Reference proteome</keyword>
<evidence type="ECO:0000259" key="8">
    <source>
        <dbReference type="PROSITE" id="PS50949"/>
    </source>
</evidence>
<keyword evidence="4" id="KW-0804">Transcription</keyword>
<dbReference type="SMART" id="SM00895">
    <property type="entry name" value="FCD"/>
    <property type="match status" value="1"/>
</dbReference>
<dbReference type="GO" id="GO:0003700">
    <property type="term" value="F:DNA-binding transcription factor activity"/>
    <property type="evidence" value="ECO:0007669"/>
    <property type="project" value="InterPro"/>
</dbReference>
<sequence length="273" mass="30437">MGDELFQGIDHMRTADEAVRQIELLLLDGVLSSGDRLPSERDLAEQLDISRPVLREALKELENRQLIVSRHGGGTYVADLIGQVFSKPVAQLVSRHDRATRDYLEYRRELEGHASELAAQRATPADRERLSSIFAKMKELHERGDPEGELDADVELHNAIGEAAHNLILMHTLRACYRLLSEGIFHHRKLILNMPEARETLLAQHAAIVVAIVSGDAQAARNTAERHIDYVAATAAEAALSLEREKIANLRKVQRETSKSAPADDKSTKGRRI</sequence>
<dbReference type="InterPro" id="IPR000524">
    <property type="entry name" value="Tscrpt_reg_HTH_GntR"/>
</dbReference>
<protein>
    <recommendedName>
        <fullName evidence="6">Pyruvate dehydrogenase complex repressor</fullName>
    </recommendedName>
</protein>
<feature type="domain" description="HTH gntR-type" evidence="8">
    <location>
        <begin position="12"/>
        <end position="80"/>
    </location>
</feature>
<dbReference type="AlphaFoldDB" id="A0A936YI26"/>
<evidence type="ECO:0000256" key="3">
    <source>
        <dbReference type="ARBA" id="ARBA00023125"/>
    </source>
</evidence>